<dbReference type="SMART" id="SM00481">
    <property type="entry name" value="POLIIIAc"/>
    <property type="match status" value="1"/>
</dbReference>
<dbReference type="Pfam" id="PF02811">
    <property type="entry name" value="PHP"/>
    <property type="match status" value="1"/>
</dbReference>
<comment type="caution">
    <text evidence="11">The sequence shown here is derived from an EMBL/GenBank/DDBJ whole genome shotgun (WGS) entry which is preliminary data.</text>
</comment>
<dbReference type="SUPFAM" id="SSF89550">
    <property type="entry name" value="PHP domain-like"/>
    <property type="match status" value="1"/>
</dbReference>
<dbReference type="GO" id="GO:0003887">
    <property type="term" value="F:DNA-directed DNA polymerase activity"/>
    <property type="evidence" value="ECO:0007669"/>
    <property type="project" value="UniProtKB-KW"/>
</dbReference>
<evidence type="ECO:0000313" key="12">
    <source>
        <dbReference type="EMBL" id="TEA07800.1"/>
    </source>
</evidence>
<dbReference type="InterPro" id="IPR016195">
    <property type="entry name" value="Pol/histidinol_Pase-like"/>
</dbReference>
<evidence type="ECO:0000313" key="13">
    <source>
        <dbReference type="Proteomes" id="UP000294844"/>
    </source>
</evidence>
<keyword evidence="8" id="KW-0239">DNA-directed DNA polymerase</keyword>
<dbReference type="Gene3D" id="1.10.150.870">
    <property type="match status" value="1"/>
</dbReference>
<dbReference type="EMBL" id="PECK01000007">
    <property type="protein sequence ID" value="TDZ93209.1"/>
    <property type="molecule type" value="Genomic_DNA"/>
</dbReference>
<dbReference type="EMBL" id="PECM01000004">
    <property type="protein sequence ID" value="TEA07800.1"/>
    <property type="molecule type" value="Genomic_DNA"/>
</dbReference>
<keyword evidence="6 11" id="KW-0548">Nucleotidyltransferase</keyword>
<evidence type="ECO:0000256" key="7">
    <source>
        <dbReference type="ARBA" id="ARBA00022705"/>
    </source>
</evidence>
<dbReference type="InterPro" id="IPR004365">
    <property type="entry name" value="NA-bd_OB_tRNA"/>
</dbReference>
<dbReference type="EC" id="2.7.7.7" evidence="3"/>
<dbReference type="Pfam" id="PF17657">
    <property type="entry name" value="DNA_pol3_finger"/>
    <property type="match status" value="1"/>
</dbReference>
<organism evidence="11 14">
    <name type="scientific">Mycobacteroides salmoniphilum</name>
    <dbReference type="NCBI Taxonomy" id="404941"/>
    <lineage>
        <taxon>Bacteria</taxon>
        <taxon>Bacillati</taxon>
        <taxon>Actinomycetota</taxon>
        <taxon>Actinomycetes</taxon>
        <taxon>Mycobacteriales</taxon>
        <taxon>Mycobacteriaceae</taxon>
        <taxon>Mycobacteroides</taxon>
    </lineage>
</organism>
<evidence type="ECO:0000259" key="10">
    <source>
        <dbReference type="SMART" id="SM00481"/>
    </source>
</evidence>
<evidence type="ECO:0000256" key="6">
    <source>
        <dbReference type="ARBA" id="ARBA00022695"/>
    </source>
</evidence>
<keyword evidence="5 11" id="KW-0808">Transferase</keyword>
<dbReference type="GO" id="GO:0005737">
    <property type="term" value="C:cytoplasm"/>
    <property type="evidence" value="ECO:0007669"/>
    <property type="project" value="UniProtKB-SubCell"/>
</dbReference>
<evidence type="ECO:0000256" key="2">
    <source>
        <dbReference type="ARBA" id="ARBA00009496"/>
    </source>
</evidence>
<dbReference type="InterPro" id="IPR029460">
    <property type="entry name" value="DNAPol_HHH"/>
</dbReference>
<dbReference type="Proteomes" id="UP000294844">
    <property type="component" value="Unassembled WGS sequence"/>
</dbReference>
<gene>
    <name evidence="11" type="primary">dnaE</name>
    <name evidence="12" type="ORF">CCUG60883_00864</name>
    <name evidence="11" type="ORF">CCUG60885_03714</name>
</gene>
<dbReference type="RefSeq" id="WP_078359484.1">
    <property type="nucleotide sequence ID" value="NZ_PECK01000007.1"/>
</dbReference>
<dbReference type="NCBIfam" id="TIGR00594">
    <property type="entry name" value="polc"/>
    <property type="match status" value="1"/>
</dbReference>
<dbReference type="InterPro" id="IPR041931">
    <property type="entry name" value="DNA_pol3_alpha_thumb_dom"/>
</dbReference>
<reference evidence="13 14" key="1">
    <citation type="journal article" date="2019" name="Sci. Rep.">
        <title>Extended insight into the Mycobacterium chelonae-abscessus complex through whole genome sequencing of Mycobacterium salmoniphilum outbreak and Mycobacterium salmoniphilum-like strains.</title>
        <authorList>
            <person name="Behra P.R.K."/>
            <person name="Das S."/>
            <person name="Pettersson B.M.F."/>
            <person name="Shirreff L."/>
            <person name="DuCote T."/>
            <person name="Jacobsson K.G."/>
            <person name="Ennis D.G."/>
            <person name="Kirsebom L.A."/>
        </authorList>
    </citation>
    <scope>NUCLEOTIDE SEQUENCE [LARGE SCALE GENOMIC DNA]</scope>
    <source>
        <strain evidence="12 13">CCUG 60883</strain>
        <strain evidence="11 14">CCUG 60885</strain>
    </source>
</reference>
<evidence type="ECO:0000256" key="3">
    <source>
        <dbReference type="ARBA" id="ARBA00012417"/>
    </source>
</evidence>
<dbReference type="OrthoDB" id="9803237at2"/>
<keyword evidence="7" id="KW-0235">DNA replication</keyword>
<dbReference type="Pfam" id="PF14579">
    <property type="entry name" value="HHH_6"/>
    <property type="match status" value="1"/>
</dbReference>
<dbReference type="GO" id="GO:0008408">
    <property type="term" value="F:3'-5' exonuclease activity"/>
    <property type="evidence" value="ECO:0007669"/>
    <property type="project" value="InterPro"/>
</dbReference>
<comment type="similarity">
    <text evidence="2">Belongs to the DNA polymerase type-C family. DnaE subfamily.</text>
</comment>
<dbReference type="Pfam" id="PF01336">
    <property type="entry name" value="tRNA_anti-codon"/>
    <property type="match status" value="1"/>
</dbReference>
<evidence type="ECO:0000313" key="11">
    <source>
        <dbReference type="EMBL" id="TDZ93209.1"/>
    </source>
</evidence>
<comment type="subcellular location">
    <subcellularLocation>
        <location evidence="1">Cytoplasm</location>
    </subcellularLocation>
</comment>
<dbReference type="InterPro" id="IPR011708">
    <property type="entry name" value="DNA_pol3_alpha_NTPase_dom"/>
</dbReference>
<dbReference type="PANTHER" id="PTHR32294:SF0">
    <property type="entry name" value="DNA POLYMERASE III SUBUNIT ALPHA"/>
    <property type="match status" value="1"/>
</dbReference>
<protein>
    <recommendedName>
        <fullName evidence="4">DNA polymerase III subunit alpha</fullName>
        <ecNumber evidence="3">2.7.7.7</ecNumber>
    </recommendedName>
</protein>
<dbReference type="GO" id="GO:0006260">
    <property type="term" value="P:DNA replication"/>
    <property type="evidence" value="ECO:0007669"/>
    <property type="project" value="UniProtKB-KW"/>
</dbReference>
<dbReference type="CDD" id="cd12113">
    <property type="entry name" value="PHP_PolIIIA_DnaE3"/>
    <property type="match status" value="1"/>
</dbReference>
<dbReference type="CDD" id="cd04485">
    <property type="entry name" value="DnaE_OBF"/>
    <property type="match status" value="1"/>
</dbReference>
<evidence type="ECO:0000256" key="8">
    <source>
        <dbReference type="ARBA" id="ARBA00022932"/>
    </source>
</evidence>
<comment type="catalytic activity">
    <reaction evidence="9">
        <text>DNA(n) + a 2'-deoxyribonucleoside 5'-triphosphate = DNA(n+1) + diphosphate</text>
        <dbReference type="Rhea" id="RHEA:22508"/>
        <dbReference type="Rhea" id="RHEA-COMP:17339"/>
        <dbReference type="Rhea" id="RHEA-COMP:17340"/>
        <dbReference type="ChEBI" id="CHEBI:33019"/>
        <dbReference type="ChEBI" id="CHEBI:61560"/>
        <dbReference type="ChEBI" id="CHEBI:173112"/>
        <dbReference type="EC" id="2.7.7.7"/>
    </reaction>
</comment>
<accession>A0A4R8SD42</accession>
<evidence type="ECO:0000256" key="5">
    <source>
        <dbReference type="ARBA" id="ARBA00022679"/>
    </source>
</evidence>
<dbReference type="AlphaFoldDB" id="A0A4R8SD42"/>
<dbReference type="NCBIfam" id="NF004226">
    <property type="entry name" value="PRK05673.1"/>
    <property type="match status" value="1"/>
</dbReference>
<dbReference type="InterPro" id="IPR003141">
    <property type="entry name" value="Pol/His_phosphatase_N"/>
</dbReference>
<evidence type="ECO:0000256" key="1">
    <source>
        <dbReference type="ARBA" id="ARBA00004496"/>
    </source>
</evidence>
<dbReference type="InterPro" id="IPR004805">
    <property type="entry name" value="DnaE2/DnaE/PolC"/>
</dbReference>
<keyword evidence="13" id="KW-1185">Reference proteome</keyword>
<dbReference type="PANTHER" id="PTHR32294">
    <property type="entry name" value="DNA POLYMERASE III SUBUNIT ALPHA"/>
    <property type="match status" value="1"/>
</dbReference>
<dbReference type="Proteomes" id="UP000295685">
    <property type="component" value="Unassembled WGS sequence"/>
</dbReference>
<name>A0A4R8SD42_9MYCO</name>
<dbReference type="Gene3D" id="3.20.20.140">
    <property type="entry name" value="Metal-dependent hydrolases"/>
    <property type="match status" value="1"/>
</dbReference>
<dbReference type="InterPro" id="IPR040982">
    <property type="entry name" value="DNA_pol3_finger"/>
</dbReference>
<evidence type="ECO:0000313" key="14">
    <source>
        <dbReference type="Proteomes" id="UP000295685"/>
    </source>
</evidence>
<evidence type="ECO:0000256" key="9">
    <source>
        <dbReference type="ARBA" id="ARBA00049244"/>
    </source>
</evidence>
<dbReference type="InterPro" id="IPR004013">
    <property type="entry name" value="PHP_dom"/>
</dbReference>
<feature type="domain" description="Polymerase/histidinol phosphatase N-terminal" evidence="10">
    <location>
        <begin position="9"/>
        <end position="76"/>
    </location>
</feature>
<dbReference type="Pfam" id="PF07733">
    <property type="entry name" value="DNA_pol3_alpha"/>
    <property type="match status" value="1"/>
</dbReference>
<evidence type="ECO:0000256" key="4">
    <source>
        <dbReference type="ARBA" id="ARBA00019114"/>
    </source>
</evidence>
<dbReference type="Gene3D" id="1.10.10.1600">
    <property type="entry name" value="Bacterial DNA polymerase III alpha subunit, thumb domain"/>
    <property type="match status" value="1"/>
</dbReference>
<dbReference type="GO" id="GO:0003676">
    <property type="term" value="F:nucleic acid binding"/>
    <property type="evidence" value="ECO:0007669"/>
    <property type="project" value="InterPro"/>
</dbReference>
<proteinExistence type="inferred from homology"/>
<sequence>MSSSNSSFVHLHNHTEYSMLDGAAKIKPMLAEVERLGMSAVGMTDHGNMYGASEFYNVATDTGVKPIIGIEAYIAPASRFDTKRVFWGDPGQKSDDVSGSGSYTHMTMVAENATGLRNLFKLSSLASFEGQLGKWARMDAELITEHASGIIATTGCPSGEVQTRLRLGQEAEALAAAAKWQEIFGKDNFFLELMDHGLSIERRVREGLLEVGKKLGIPPLATNDCHYVTKDHAHNHEALLCVQTGKTMSDPTRFKFDGDGYFLKPASEMRDLWDDSVPGACDNTLLIAERVQSYEEVWSFKDRMPVFPVPEGEDQDSWLRKEVDRGLEQRFHGIAGGVPDEYFTRAHYELDVIKQKGFPAYFLVVGDLVTHAKEVGIRVGPGRGSAAGSLVAYSLGITNIDPIPHGLLFERFLNPERPSAPDIDIDFDDRRRGEMVRYATDKWGSDRVAQVITFGTIKTKAALKDSARIHYGQPGFAIADRITKALPPPIMAKDIPVWGITDPEHERYKEAAEVRTLIDTDPDVRTIFQTARGLEGLIRNAGVHACAVIMSSEPLTDAIPLWRRAQDGAIITGWDYPSCEAIGLLKMDFLGLRNLTVIGDALDNIKANRGVDLDLDHLPLEDAATYELLSRGDTLGVFQLDGGPMRDLLRRMQPTGFNDIVAVLALYRPGPMGMNAHNDYADRKNGRQPIKPIHPELEEPLKDILSETYGLIVYQEQIMFIAQKVASYSMGKADALRKAMGKKKLEVLEAEYKGFYEGMTNNGFSEKAVKALWDTILPFAGYAFNKSHAAGYGLVSFWTAYLKANYPGEYMAGLLTSVGDDKDKAAIYLADCRRLGITVLPPDVNESVHNFASVGEDIRYGLGGVRNVGANVVQSLIATRESKGAFTDFSDYLHKIDIAACNKKVTESLVKAGAFDSLGHSRKGLFLVQSDAVDSVLGTKKAEAMGQFDLFGGAGDDDADAANVFAIKVPDDEWEEKHKLALEREMLGLYVSGHPLNGVAHLLGRQTDTQIPTILEGDIANDTQVRVGGILASVNRRVNKNGMPWASAQLEDLTGGIEVLFFPQAYSVYGAEIADDAVVLVNAKVAIRDDRISLIANDLVVPDFSQASDDRPVAVTLPTRQCTIDKVTALKQVLARHPGTNQVHLRLISGERVTTLELDQSLRVTPSSALMGDLKALLGPGCLGG</sequence>